<feature type="region of interest" description="Disordered" evidence="1">
    <location>
        <begin position="60"/>
        <end position="98"/>
    </location>
</feature>
<evidence type="ECO:0000256" key="1">
    <source>
        <dbReference type="SAM" id="MobiDB-lite"/>
    </source>
</evidence>
<comment type="caution">
    <text evidence="2">The sequence shown here is derived from an EMBL/GenBank/DDBJ whole genome shotgun (WGS) entry which is preliminary data.</text>
</comment>
<proteinExistence type="predicted"/>
<accession>A0ABP0MBP7</accession>
<evidence type="ECO:0000313" key="2">
    <source>
        <dbReference type="EMBL" id="CAK9047544.1"/>
    </source>
</evidence>
<sequence>MQHQSSFVEFLSFCFATYSVLPHDLPFSAKISFTIVRNGKGEPQARNVMRAEEAMALKAKIQKRERREQEQKRQKHQVLATQSLQSEKERDRGGAARCSRKLRLEKVVVSERATVMSEEEAKRFQEALKKKRL</sequence>
<dbReference type="EMBL" id="CAXAMN010016202">
    <property type="protein sequence ID" value="CAK9047544.1"/>
    <property type="molecule type" value="Genomic_DNA"/>
</dbReference>
<dbReference type="Proteomes" id="UP001642484">
    <property type="component" value="Unassembled WGS sequence"/>
</dbReference>
<protein>
    <submittedName>
        <fullName evidence="2">Uncharacterized protein</fullName>
    </submittedName>
</protein>
<organism evidence="2 3">
    <name type="scientific">Durusdinium trenchii</name>
    <dbReference type="NCBI Taxonomy" id="1381693"/>
    <lineage>
        <taxon>Eukaryota</taxon>
        <taxon>Sar</taxon>
        <taxon>Alveolata</taxon>
        <taxon>Dinophyceae</taxon>
        <taxon>Suessiales</taxon>
        <taxon>Symbiodiniaceae</taxon>
        <taxon>Durusdinium</taxon>
    </lineage>
</organism>
<gene>
    <name evidence="2" type="ORF">CCMP2556_LOCUS24579</name>
</gene>
<reference evidence="2 3" key="1">
    <citation type="submission" date="2024-02" db="EMBL/GenBank/DDBJ databases">
        <authorList>
            <person name="Chen Y."/>
            <person name="Shah S."/>
            <person name="Dougan E. K."/>
            <person name="Thang M."/>
            <person name="Chan C."/>
        </authorList>
    </citation>
    <scope>NUCLEOTIDE SEQUENCE [LARGE SCALE GENOMIC DNA]</scope>
</reference>
<name>A0ABP0MBP7_9DINO</name>
<evidence type="ECO:0000313" key="3">
    <source>
        <dbReference type="Proteomes" id="UP001642484"/>
    </source>
</evidence>
<keyword evidence="3" id="KW-1185">Reference proteome</keyword>